<keyword evidence="1" id="KW-0472">Membrane</keyword>
<keyword evidence="3" id="KW-1185">Reference proteome</keyword>
<evidence type="ECO:0000256" key="1">
    <source>
        <dbReference type="SAM" id="Phobius"/>
    </source>
</evidence>
<protein>
    <submittedName>
        <fullName evidence="2">3-phosphoshikimate 1-carboxyvinyltransferase</fullName>
    </submittedName>
</protein>
<reference evidence="2 3" key="1">
    <citation type="submission" date="2016-02" db="EMBL/GenBank/DDBJ databases">
        <title>Genome sequence of Marichromatium gracile YL-28, a purple sulfur bacterium.</title>
        <authorList>
            <person name="Zhao C."/>
            <person name="Hong X."/>
            <person name="Chen S."/>
            <person name="Yang S."/>
        </authorList>
    </citation>
    <scope>NUCLEOTIDE SEQUENCE [LARGE SCALE GENOMIC DNA]</scope>
    <source>
        <strain evidence="2 3">YL28</strain>
    </source>
</reference>
<evidence type="ECO:0000313" key="2">
    <source>
        <dbReference type="EMBL" id="KXX66469.1"/>
    </source>
</evidence>
<accession>A0ABR5VLK6</accession>
<gene>
    <name evidence="2" type="ORF">AY586_00690</name>
</gene>
<feature type="transmembrane region" description="Helical" evidence="1">
    <location>
        <begin position="90"/>
        <end position="114"/>
    </location>
</feature>
<keyword evidence="1" id="KW-1133">Transmembrane helix</keyword>
<keyword evidence="1" id="KW-0812">Transmembrane</keyword>
<sequence length="139" mass="16228">MNQTASDQQRREELRQDAALQHLMGRMPSKIQTSFSEEQLSYLKLALVDRKWGNHSVDWRGTLKFIHYRYYFVLLLGRNRRELSRGERQIGLLFQTVFLAIFLVFSVLMGLLVLYLAKSAAGIDLIPGFSLGIWDWFKS</sequence>
<name>A0ABR5VLK6_MARGR</name>
<dbReference type="RefSeq" id="WP_062271444.1">
    <property type="nucleotide sequence ID" value="NZ_LSYU01000001.1"/>
</dbReference>
<organism evidence="2 3">
    <name type="scientific">Marichromatium gracile</name>
    <name type="common">Chromatium gracile</name>
    <dbReference type="NCBI Taxonomy" id="1048"/>
    <lineage>
        <taxon>Bacteria</taxon>
        <taxon>Pseudomonadati</taxon>
        <taxon>Pseudomonadota</taxon>
        <taxon>Gammaproteobacteria</taxon>
        <taxon>Chromatiales</taxon>
        <taxon>Chromatiaceae</taxon>
        <taxon>Marichromatium</taxon>
    </lineage>
</organism>
<dbReference type="EMBL" id="LSYU01000001">
    <property type="protein sequence ID" value="KXX66469.1"/>
    <property type="molecule type" value="Genomic_DNA"/>
</dbReference>
<evidence type="ECO:0000313" key="3">
    <source>
        <dbReference type="Proteomes" id="UP000075766"/>
    </source>
</evidence>
<proteinExistence type="predicted"/>
<dbReference type="Proteomes" id="UP000075766">
    <property type="component" value="Unassembled WGS sequence"/>
</dbReference>
<comment type="caution">
    <text evidence="2">The sequence shown here is derived from an EMBL/GenBank/DDBJ whole genome shotgun (WGS) entry which is preliminary data.</text>
</comment>